<dbReference type="STRING" id="739143.SAMN05216297_101515"/>
<name>A0A1I1KQT9_9FLAO</name>
<dbReference type="EMBL" id="FOMH01000001">
    <property type="protein sequence ID" value="SFC63194.1"/>
    <property type="molecule type" value="Genomic_DNA"/>
</dbReference>
<accession>A0A1I1KQT9</accession>
<evidence type="ECO:0000256" key="1">
    <source>
        <dbReference type="SAM" id="MobiDB-lite"/>
    </source>
</evidence>
<organism evidence="2 3">
    <name type="scientific">Flavobacterium phragmitis</name>
    <dbReference type="NCBI Taxonomy" id="739143"/>
    <lineage>
        <taxon>Bacteria</taxon>
        <taxon>Pseudomonadati</taxon>
        <taxon>Bacteroidota</taxon>
        <taxon>Flavobacteriia</taxon>
        <taxon>Flavobacteriales</taxon>
        <taxon>Flavobacteriaceae</taxon>
        <taxon>Flavobacterium</taxon>
    </lineage>
</organism>
<proteinExistence type="predicted"/>
<dbReference type="AlphaFoldDB" id="A0A1I1KQT9"/>
<keyword evidence="3" id="KW-1185">Reference proteome</keyword>
<dbReference type="Proteomes" id="UP000199672">
    <property type="component" value="Unassembled WGS sequence"/>
</dbReference>
<evidence type="ECO:0000313" key="3">
    <source>
        <dbReference type="Proteomes" id="UP000199672"/>
    </source>
</evidence>
<feature type="compositionally biased region" description="Low complexity" evidence="1">
    <location>
        <begin position="26"/>
        <end position="40"/>
    </location>
</feature>
<gene>
    <name evidence="2" type="ORF">SAMN05216297_101515</name>
</gene>
<feature type="region of interest" description="Disordered" evidence="1">
    <location>
        <begin position="21"/>
        <end position="48"/>
    </location>
</feature>
<sequence>MKNNSLKIADFQFETISREAQRMVKGGDTTTPPEEPNPLNNGGGNGNG</sequence>
<reference evidence="3" key="1">
    <citation type="submission" date="2016-10" db="EMBL/GenBank/DDBJ databases">
        <authorList>
            <person name="Varghese N."/>
            <person name="Submissions S."/>
        </authorList>
    </citation>
    <scope>NUCLEOTIDE SEQUENCE [LARGE SCALE GENOMIC DNA]</scope>
    <source>
        <strain evidence="3">CGMCC 1.10370</strain>
    </source>
</reference>
<dbReference type="RefSeq" id="WP_167365369.1">
    <property type="nucleotide sequence ID" value="NZ_FOMH01000001.1"/>
</dbReference>
<protein>
    <submittedName>
        <fullName evidence="2">Uncharacterized protein</fullName>
    </submittedName>
</protein>
<evidence type="ECO:0000313" key="2">
    <source>
        <dbReference type="EMBL" id="SFC63194.1"/>
    </source>
</evidence>